<proteinExistence type="predicted"/>
<keyword evidence="2" id="KW-1185">Reference proteome</keyword>
<accession>A0A9P0M2M6</accession>
<reference evidence="1" key="1">
    <citation type="submission" date="2022-03" db="EMBL/GenBank/DDBJ databases">
        <authorList>
            <person name="Sayadi A."/>
        </authorList>
    </citation>
    <scope>NUCLEOTIDE SEQUENCE</scope>
</reference>
<evidence type="ECO:0000313" key="1">
    <source>
        <dbReference type="EMBL" id="CAH2004261.1"/>
    </source>
</evidence>
<gene>
    <name evidence="1" type="ORF">ACAOBT_LOCUS27896</name>
</gene>
<organism evidence="1 2">
    <name type="scientific">Acanthoscelides obtectus</name>
    <name type="common">Bean weevil</name>
    <name type="synonym">Bruchus obtectus</name>
    <dbReference type="NCBI Taxonomy" id="200917"/>
    <lineage>
        <taxon>Eukaryota</taxon>
        <taxon>Metazoa</taxon>
        <taxon>Ecdysozoa</taxon>
        <taxon>Arthropoda</taxon>
        <taxon>Hexapoda</taxon>
        <taxon>Insecta</taxon>
        <taxon>Pterygota</taxon>
        <taxon>Neoptera</taxon>
        <taxon>Endopterygota</taxon>
        <taxon>Coleoptera</taxon>
        <taxon>Polyphaga</taxon>
        <taxon>Cucujiformia</taxon>
        <taxon>Chrysomeloidea</taxon>
        <taxon>Chrysomelidae</taxon>
        <taxon>Bruchinae</taxon>
        <taxon>Bruchini</taxon>
        <taxon>Acanthoscelides</taxon>
    </lineage>
</organism>
<name>A0A9P0M2M6_ACAOB</name>
<protein>
    <submittedName>
        <fullName evidence="1">Uncharacterized protein</fullName>
    </submittedName>
</protein>
<evidence type="ECO:0000313" key="2">
    <source>
        <dbReference type="Proteomes" id="UP001152888"/>
    </source>
</evidence>
<dbReference type="EMBL" id="CAKOFQ010007581">
    <property type="protein sequence ID" value="CAH2004261.1"/>
    <property type="molecule type" value="Genomic_DNA"/>
</dbReference>
<dbReference type="Proteomes" id="UP001152888">
    <property type="component" value="Unassembled WGS sequence"/>
</dbReference>
<sequence length="82" mass="9699">MLLENSVSNIQSGAGHYTRSMGHQATVFPTKKLFYENALYFYDFVVTKSLFLKMYVYCRIFSKLSKKRDLVFTQHYGFLEIH</sequence>
<comment type="caution">
    <text evidence="1">The sequence shown here is derived from an EMBL/GenBank/DDBJ whole genome shotgun (WGS) entry which is preliminary data.</text>
</comment>
<dbReference type="AlphaFoldDB" id="A0A9P0M2M6"/>